<evidence type="ECO:0000256" key="1">
    <source>
        <dbReference type="ARBA" id="ARBA00004418"/>
    </source>
</evidence>
<dbReference type="PRINTS" id="PR00862">
    <property type="entry name" value="PROLIGOPTASE"/>
</dbReference>
<dbReference type="Proteomes" id="UP000516305">
    <property type="component" value="Chromosome"/>
</dbReference>
<dbReference type="InterPro" id="IPR051543">
    <property type="entry name" value="Serine_Peptidase_S9A"/>
</dbReference>
<accession>A0A7H0VHR9</accession>
<dbReference type="PANTHER" id="PTHR11757">
    <property type="entry name" value="PROTEASE FAMILY S9A OLIGOPEPTIDASE"/>
    <property type="match status" value="1"/>
</dbReference>
<dbReference type="EMBL" id="CP060139">
    <property type="protein sequence ID" value="QNR25267.1"/>
    <property type="molecule type" value="Genomic_DNA"/>
</dbReference>
<comment type="function">
    <text evidence="8">Cleaves peptide bonds on the C-terminal side of prolyl residues within peptides that are up to approximately 30 amino acids long. Has an absolute requirement for an X-Pro bond in the trans configuration immediately preceding the Pro-Y scissible bond.</text>
</comment>
<reference evidence="12 13" key="1">
    <citation type="submission" date="2020-08" db="EMBL/GenBank/DDBJ databases">
        <title>Croceimicrobium hydrocarbonivorans gen. nov., sp. nov., a novel marine bacterium isolated from a bacterial consortium that degrades polyethylene terephthalate.</title>
        <authorList>
            <person name="Liu R."/>
        </authorList>
    </citation>
    <scope>NUCLEOTIDE SEQUENCE [LARGE SCALE GENOMIC DNA]</scope>
    <source>
        <strain evidence="12 13">A20-9</strain>
    </source>
</reference>
<dbReference type="Pfam" id="PF02897">
    <property type="entry name" value="Peptidase_S9_N"/>
    <property type="match status" value="1"/>
</dbReference>
<protein>
    <recommendedName>
        <fullName evidence="9">Proline-specific endopeptidase</fullName>
    </recommendedName>
</protein>
<keyword evidence="3" id="KW-0645">Protease</keyword>
<dbReference type="InterPro" id="IPR002470">
    <property type="entry name" value="Peptidase_S9A"/>
</dbReference>
<keyword evidence="7" id="KW-0720">Serine protease</keyword>
<feature type="domain" description="Peptidase S9A N-terminal" evidence="11">
    <location>
        <begin position="8"/>
        <end position="407"/>
    </location>
</feature>
<organism evidence="12 13">
    <name type="scientific">Croceimicrobium hydrocarbonivorans</name>
    <dbReference type="NCBI Taxonomy" id="2761580"/>
    <lineage>
        <taxon>Bacteria</taxon>
        <taxon>Pseudomonadati</taxon>
        <taxon>Bacteroidota</taxon>
        <taxon>Flavobacteriia</taxon>
        <taxon>Flavobacteriales</taxon>
        <taxon>Owenweeksiaceae</taxon>
        <taxon>Croceimicrobium</taxon>
    </lineage>
</organism>
<keyword evidence="5" id="KW-0574">Periplasm</keyword>
<proteinExistence type="inferred from homology"/>
<dbReference type="PANTHER" id="PTHR11757:SF19">
    <property type="entry name" value="PROLYL ENDOPEPTIDASE-LIKE"/>
    <property type="match status" value="1"/>
</dbReference>
<keyword evidence="13" id="KW-1185">Reference proteome</keyword>
<dbReference type="Gene3D" id="2.130.10.120">
    <property type="entry name" value="Prolyl oligopeptidase, N-terminal domain"/>
    <property type="match status" value="1"/>
</dbReference>
<evidence type="ECO:0000256" key="6">
    <source>
        <dbReference type="ARBA" id="ARBA00022801"/>
    </source>
</evidence>
<evidence type="ECO:0000256" key="4">
    <source>
        <dbReference type="ARBA" id="ARBA00022729"/>
    </source>
</evidence>
<dbReference type="FunFam" id="3.40.50.1820:FF:000005">
    <property type="entry name" value="Prolyl endopeptidase"/>
    <property type="match status" value="1"/>
</dbReference>
<comment type="subcellular location">
    <subcellularLocation>
        <location evidence="1">Periplasm</location>
    </subcellularLocation>
</comment>
<dbReference type="InterPro" id="IPR023302">
    <property type="entry name" value="Pept_S9A_N"/>
</dbReference>
<evidence type="ECO:0000256" key="7">
    <source>
        <dbReference type="ARBA" id="ARBA00022825"/>
    </source>
</evidence>
<gene>
    <name evidence="12" type="ORF">H4K34_05355</name>
</gene>
<dbReference type="RefSeq" id="WP_210759794.1">
    <property type="nucleotide sequence ID" value="NZ_CP060139.1"/>
</dbReference>
<dbReference type="InterPro" id="IPR029058">
    <property type="entry name" value="AB_hydrolase_fold"/>
</dbReference>
<evidence type="ECO:0000259" key="10">
    <source>
        <dbReference type="Pfam" id="PF00326"/>
    </source>
</evidence>
<dbReference type="SUPFAM" id="SSF53474">
    <property type="entry name" value="alpha/beta-Hydrolases"/>
    <property type="match status" value="1"/>
</dbReference>
<evidence type="ECO:0000313" key="13">
    <source>
        <dbReference type="Proteomes" id="UP000516305"/>
    </source>
</evidence>
<comment type="similarity">
    <text evidence="2">Belongs to the peptidase S9A family.</text>
</comment>
<name>A0A7H0VHR9_9FLAO</name>
<dbReference type="Gene3D" id="3.40.50.1820">
    <property type="entry name" value="alpha/beta hydrolase"/>
    <property type="match status" value="1"/>
</dbReference>
<feature type="domain" description="Peptidase S9 prolyl oligopeptidase catalytic" evidence="10">
    <location>
        <begin position="466"/>
        <end position="681"/>
    </location>
</feature>
<keyword evidence="6" id="KW-0378">Hydrolase</keyword>
<dbReference type="AlphaFoldDB" id="A0A7H0VHR9"/>
<evidence type="ECO:0000256" key="5">
    <source>
        <dbReference type="ARBA" id="ARBA00022764"/>
    </source>
</evidence>
<evidence type="ECO:0000256" key="3">
    <source>
        <dbReference type="ARBA" id="ARBA00022670"/>
    </source>
</evidence>
<evidence type="ECO:0000256" key="8">
    <source>
        <dbReference type="ARBA" id="ARBA00060121"/>
    </source>
</evidence>
<evidence type="ECO:0000259" key="11">
    <source>
        <dbReference type="Pfam" id="PF02897"/>
    </source>
</evidence>
<dbReference type="SUPFAM" id="SSF50993">
    <property type="entry name" value="Peptidase/esterase 'gauge' domain"/>
    <property type="match status" value="1"/>
</dbReference>
<dbReference type="GO" id="GO:0004252">
    <property type="term" value="F:serine-type endopeptidase activity"/>
    <property type="evidence" value="ECO:0007669"/>
    <property type="project" value="InterPro"/>
</dbReference>
<dbReference type="KEGG" id="chyd:H4K34_05355"/>
<keyword evidence="4" id="KW-0732">Signal</keyword>
<dbReference type="InterPro" id="IPR001375">
    <property type="entry name" value="Peptidase_S9_cat"/>
</dbReference>
<dbReference type="GO" id="GO:0042597">
    <property type="term" value="C:periplasmic space"/>
    <property type="evidence" value="ECO:0007669"/>
    <property type="project" value="UniProtKB-SubCell"/>
</dbReference>
<sequence length="684" mass="79568">MSKGPTPPKAPKKKEILEIHSDIREDNYYWLRERENPETLDYLNAENDYRSEVMAPLQALEEKLFLELKGRIKEDDSSVPYFKNGYWIYVRYDQGKDHPIYCRRKGSMDAEEEIMLDVNIEASGKDYFQVGGMSLSPDRNWLAYGYDDQSRRIYKIRFRNLESGEELNYELPQCTGSASWSSDGKFVFYTRKDETLRPNQIYRHQFGSSPETDQLVYEEEDSSFICSVYRSKSERFLMIGCHSTVSNEYHYLEANQPEGEFALIQPRERDLEYSVAHFGEHWYIRTNYQNALNFKLMRSALDQGLKENWEDIIPHREEVYLEGLEIFEKYLVLEERSQGLNRLRVMSWDGEQDHYIQFDSETYTAGIGTNPSFESNLLRYGYSSLIQPNSVMEYNMDTGEQKTLKQQEVLGDFDASVYREERRWYQAEDGEKIPVSIVWRPDRQKEGSNPLLLYGYGSYGITVEPGFSSNRLSLVDRGFTFVIAHIRGGQYMGRPWYEEGKMLKKKNSFQDFISVAEGLIAEGRTQPEQLFAMGGSAGGLLMGTVINWRPELFKAVIAAVPFVDVVSTMLDESIPLTTGEFDEWGNPKNEEYYHYIKSYSPYDNVKEQAYPNLLITTGLHDSQVQYWEPAKWCAKLRDYHQGENHILMYCNMSTGHGGASGRFEALKETAMEFSFLLWQAGIEK</sequence>
<dbReference type="GO" id="GO:0006508">
    <property type="term" value="P:proteolysis"/>
    <property type="evidence" value="ECO:0007669"/>
    <property type="project" value="UniProtKB-KW"/>
</dbReference>
<evidence type="ECO:0000256" key="9">
    <source>
        <dbReference type="ARBA" id="ARBA00081187"/>
    </source>
</evidence>
<dbReference type="Pfam" id="PF00326">
    <property type="entry name" value="Peptidase_S9"/>
    <property type="match status" value="1"/>
</dbReference>
<evidence type="ECO:0000313" key="12">
    <source>
        <dbReference type="EMBL" id="QNR25267.1"/>
    </source>
</evidence>
<evidence type="ECO:0000256" key="2">
    <source>
        <dbReference type="ARBA" id="ARBA00005228"/>
    </source>
</evidence>